<evidence type="ECO:0000313" key="1">
    <source>
        <dbReference type="EMBL" id="PWZ14897.1"/>
    </source>
</evidence>
<reference evidence="1" key="1">
    <citation type="journal article" date="2018" name="Nat. Genet.">
        <title>Extensive intraspecific gene order and gene structural variations between Mo17 and other maize genomes.</title>
        <authorList>
            <person name="Sun S."/>
            <person name="Zhou Y."/>
            <person name="Chen J."/>
            <person name="Shi J."/>
            <person name="Zhao H."/>
            <person name="Zhao H."/>
            <person name="Song W."/>
            <person name="Zhang M."/>
            <person name="Cui Y."/>
            <person name="Dong X."/>
            <person name="Liu H."/>
            <person name="Ma X."/>
            <person name="Jiao Y."/>
            <person name="Wang B."/>
            <person name="Wei X."/>
            <person name="Stein J.C."/>
            <person name="Glaubitz J.C."/>
            <person name="Lu F."/>
            <person name="Yu G."/>
            <person name="Liang C."/>
            <person name="Fengler K."/>
            <person name="Li B."/>
            <person name="Rafalski A."/>
            <person name="Schnable P.S."/>
            <person name="Ware D.H."/>
            <person name="Buckler E.S."/>
            <person name="Lai J."/>
        </authorList>
    </citation>
    <scope>NUCLEOTIDE SEQUENCE [LARGE SCALE GENOMIC DNA]</scope>
    <source>
        <tissue evidence="1">Seedling</tissue>
    </source>
</reference>
<dbReference type="EMBL" id="NCVQ01000008">
    <property type="protein sequence ID" value="PWZ14897.1"/>
    <property type="molecule type" value="Genomic_DNA"/>
</dbReference>
<protein>
    <submittedName>
        <fullName evidence="1">Uncharacterized protein</fullName>
    </submittedName>
</protein>
<sequence length="10" mass="1289">MQIKAKRNHY</sequence>
<comment type="caution">
    <text evidence="1">The sequence shown here is derived from an EMBL/GenBank/DDBJ whole genome shotgun (WGS) entry which is preliminary data.</text>
</comment>
<accession>A0A3L6E420</accession>
<name>A0A3L6E420_MAIZE</name>
<gene>
    <name evidence="1" type="ORF">Zm00014a_036743</name>
</gene>
<organism evidence="1">
    <name type="scientific">Zea mays</name>
    <name type="common">Maize</name>
    <dbReference type="NCBI Taxonomy" id="4577"/>
    <lineage>
        <taxon>Eukaryota</taxon>
        <taxon>Viridiplantae</taxon>
        <taxon>Streptophyta</taxon>
        <taxon>Embryophyta</taxon>
        <taxon>Tracheophyta</taxon>
        <taxon>Spermatophyta</taxon>
        <taxon>Magnoliopsida</taxon>
        <taxon>Liliopsida</taxon>
        <taxon>Poales</taxon>
        <taxon>Poaceae</taxon>
        <taxon>PACMAD clade</taxon>
        <taxon>Panicoideae</taxon>
        <taxon>Andropogonodae</taxon>
        <taxon>Andropogoneae</taxon>
        <taxon>Tripsacinae</taxon>
        <taxon>Zea</taxon>
    </lineage>
</organism>
<proteinExistence type="predicted"/>
<dbReference type="Proteomes" id="UP000251960">
    <property type="component" value="Chromosome 7"/>
</dbReference>